<evidence type="ECO:0000313" key="3">
    <source>
        <dbReference type="Proteomes" id="UP001140453"/>
    </source>
</evidence>
<dbReference type="OrthoDB" id="2157530at2759"/>
<dbReference type="PANTHER" id="PTHR24148">
    <property type="entry name" value="ANKYRIN REPEAT DOMAIN-CONTAINING PROTEIN 39 HOMOLOG-RELATED"/>
    <property type="match status" value="1"/>
</dbReference>
<dbReference type="InterPro" id="IPR052895">
    <property type="entry name" value="HetReg/Transcr_Mod"/>
</dbReference>
<dbReference type="AlphaFoldDB" id="A0A9W8YVN8"/>
<evidence type="ECO:0000313" key="2">
    <source>
        <dbReference type="EMBL" id="KAJ4391870.1"/>
    </source>
</evidence>
<evidence type="ECO:0000259" key="1">
    <source>
        <dbReference type="Pfam" id="PF06985"/>
    </source>
</evidence>
<dbReference type="PANTHER" id="PTHR24148:SF64">
    <property type="entry name" value="HETEROKARYON INCOMPATIBILITY DOMAIN-CONTAINING PROTEIN"/>
    <property type="match status" value="1"/>
</dbReference>
<proteinExistence type="predicted"/>
<accession>A0A9W8YVN8</accession>
<comment type="caution">
    <text evidence="2">The sequence shown here is derived from an EMBL/GenBank/DDBJ whole genome shotgun (WGS) entry which is preliminary data.</text>
</comment>
<reference evidence="2" key="1">
    <citation type="submission" date="2022-10" db="EMBL/GenBank/DDBJ databases">
        <title>Tapping the CABI collections for fungal endophytes: first genome assemblies for Collariella, Neodidymelliopsis, Ascochyta clinopodiicola, Didymella pomorum, Didymosphaeria variabile, Neocosmospora piperis and Neocucurbitaria cava.</title>
        <authorList>
            <person name="Hill R."/>
        </authorList>
    </citation>
    <scope>NUCLEOTIDE SEQUENCE</scope>
    <source>
        <strain evidence="2">IMI 355082</strain>
    </source>
</reference>
<dbReference type="Pfam" id="PF06985">
    <property type="entry name" value="HET"/>
    <property type="match status" value="1"/>
</dbReference>
<sequence length="548" mass="62880">MSDPKDEWYIGSVDRLWPRRLLDTVSLVSHERRDGNIYNDEKEPNYSIISYTWGRFALPDASKEAARLPIGGIKWKIPAIDPRFFTQDKFRQVINKTREMSGNRFLWLDIACIDQEDYKTKMEEVGRQAGIFANAGMAFTWLWTASTEKLRVTLEDVFESRQISKPIDSAMPDSKVGNWLNHLQQAVDTVLNDCWFSSLWTLQEQGLRPDAVILSRDAEPVRMGYPLPNTKFHWIASIDRLYLVQSVLEQGVFGNEQLKTTANEIRDRICKAGYAKKMSFSGNPNTMFTLAYQRQATNQLDRIYGIMALYNIQVGAAANGADVARQYSLSELEDEFTRALNSKSSFLGQSFLHIEKPSPGRSWKITQHARVPDICRWPRSNAISLDDCLLEAHPSGTMKITASTTSFSSLIGFWKARVLQFSDEEFGADQLLVAVDDYVCREHSPIPLFDYEEGEPTEKTFNRTKKTVFGILETFDSNRLSVMRLGGFEWNPWSMMNMFGLLVLHDAQDRYQCQRLGICRWEGDIFDIPESVEALRPSFEHRYTGVLH</sequence>
<dbReference type="InterPro" id="IPR010730">
    <property type="entry name" value="HET"/>
</dbReference>
<keyword evidence="3" id="KW-1185">Reference proteome</keyword>
<dbReference type="Proteomes" id="UP001140453">
    <property type="component" value="Unassembled WGS sequence"/>
</dbReference>
<organism evidence="2 3">
    <name type="scientific">Gnomoniopsis smithogilvyi</name>
    <dbReference type="NCBI Taxonomy" id="1191159"/>
    <lineage>
        <taxon>Eukaryota</taxon>
        <taxon>Fungi</taxon>
        <taxon>Dikarya</taxon>
        <taxon>Ascomycota</taxon>
        <taxon>Pezizomycotina</taxon>
        <taxon>Sordariomycetes</taxon>
        <taxon>Sordariomycetidae</taxon>
        <taxon>Diaporthales</taxon>
        <taxon>Gnomoniaceae</taxon>
        <taxon>Gnomoniopsis</taxon>
    </lineage>
</organism>
<protein>
    <recommendedName>
        <fullName evidence="1">Heterokaryon incompatibility domain-containing protein</fullName>
    </recommendedName>
</protein>
<name>A0A9W8YVN8_9PEZI</name>
<gene>
    <name evidence="2" type="ORF">N0V93_005490</name>
</gene>
<feature type="domain" description="Heterokaryon incompatibility" evidence="1">
    <location>
        <begin position="46"/>
        <end position="204"/>
    </location>
</feature>
<dbReference type="EMBL" id="JAPEVB010000003">
    <property type="protein sequence ID" value="KAJ4391870.1"/>
    <property type="molecule type" value="Genomic_DNA"/>
</dbReference>